<comment type="caution">
    <text evidence="6">Lacks conserved residue(s) required for the propagation of feature annotation.</text>
</comment>
<dbReference type="GO" id="GO:0005737">
    <property type="term" value="C:cytoplasm"/>
    <property type="evidence" value="ECO:0007669"/>
    <property type="project" value="TreeGrafter"/>
</dbReference>
<keyword evidence="6" id="KW-0009">Actin-binding</keyword>
<keyword evidence="3 7" id="KW-0175">Coiled coil</keyword>
<evidence type="ECO:0000256" key="4">
    <source>
        <dbReference type="ARBA" id="ARBA00023123"/>
    </source>
</evidence>
<feature type="compositionally biased region" description="Basic and acidic residues" evidence="8">
    <location>
        <begin position="1737"/>
        <end position="1752"/>
    </location>
</feature>
<dbReference type="Pfam" id="PF00063">
    <property type="entry name" value="Myosin_head"/>
    <property type="match status" value="1"/>
</dbReference>
<dbReference type="Proteomes" id="UP000007879">
    <property type="component" value="Unassembled WGS sequence"/>
</dbReference>
<accession>A0A1X7UQG0</accession>
<keyword evidence="12" id="KW-1185">Reference proteome</keyword>
<evidence type="ECO:0000256" key="7">
    <source>
        <dbReference type="SAM" id="Coils"/>
    </source>
</evidence>
<feature type="compositionally biased region" description="Low complexity" evidence="8">
    <location>
        <begin position="1911"/>
        <end position="1922"/>
    </location>
</feature>
<feature type="compositionally biased region" description="Basic and acidic residues" evidence="8">
    <location>
        <begin position="2082"/>
        <end position="2097"/>
    </location>
</feature>
<dbReference type="GO" id="GO:0032982">
    <property type="term" value="C:myosin filament"/>
    <property type="evidence" value="ECO:0007669"/>
    <property type="project" value="TreeGrafter"/>
</dbReference>
<feature type="region of interest" description="Disordered" evidence="8">
    <location>
        <begin position="1"/>
        <end position="155"/>
    </location>
</feature>
<feature type="compositionally biased region" description="Basic and acidic residues" evidence="8">
    <location>
        <begin position="2159"/>
        <end position="2173"/>
    </location>
</feature>
<gene>
    <name evidence="11" type="primary">100640961</name>
</gene>
<dbReference type="Gene3D" id="1.20.5.4820">
    <property type="match status" value="1"/>
</dbReference>
<dbReference type="PROSITE" id="PS50106">
    <property type="entry name" value="PDZ"/>
    <property type="match status" value="1"/>
</dbReference>
<feature type="compositionally biased region" description="Polar residues" evidence="8">
    <location>
        <begin position="52"/>
        <end position="69"/>
    </location>
</feature>
<dbReference type="KEGG" id="aqu:100640961"/>
<dbReference type="Pfam" id="PF00595">
    <property type="entry name" value="PDZ"/>
    <property type="match status" value="1"/>
</dbReference>
<dbReference type="STRING" id="400682.A0A1X7UQG0"/>
<evidence type="ECO:0000313" key="12">
    <source>
        <dbReference type="Proteomes" id="UP000007879"/>
    </source>
</evidence>
<dbReference type="GO" id="GO:0003774">
    <property type="term" value="F:cytoskeletal motor activity"/>
    <property type="evidence" value="ECO:0007669"/>
    <property type="project" value="UniProtKB-UniRule"/>
</dbReference>
<evidence type="ECO:0000256" key="5">
    <source>
        <dbReference type="ARBA" id="ARBA00023175"/>
    </source>
</evidence>
<dbReference type="InterPro" id="IPR002928">
    <property type="entry name" value="Myosin_tail"/>
</dbReference>
<feature type="region of interest" description="Disordered" evidence="8">
    <location>
        <begin position="1581"/>
        <end position="1601"/>
    </location>
</feature>
<feature type="compositionally biased region" description="Basic and acidic residues" evidence="8">
    <location>
        <begin position="2037"/>
        <end position="2070"/>
    </location>
</feature>
<dbReference type="InParanoid" id="A0A1X7UQG0"/>
<reference evidence="12" key="1">
    <citation type="journal article" date="2010" name="Nature">
        <title>The Amphimedon queenslandica genome and the evolution of animal complexity.</title>
        <authorList>
            <person name="Srivastava M."/>
            <person name="Simakov O."/>
            <person name="Chapman J."/>
            <person name="Fahey B."/>
            <person name="Gauthier M.E."/>
            <person name="Mitros T."/>
            <person name="Richards G.S."/>
            <person name="Conaco C."/>
            <person name="Dacre M."/>
            <person name="Hellsten U."/>
            <person name="Larroux C."/>
            <person name="Putnam N.H."/>
            <person name="Stanke M."/>
            <person name="Adamska M."/>
            <person name="Darling A."/>
            <person name="Degnan S.M."/>
            <person name="Oakley T.H."/>
            <person name="Plachetzki D.C."/>
            <person name="Zhai Y."/>
            <person name="Adamski M."/>
            <person name="Calcino A."/>
            <person name="Cummins S.F."/>
            <person name="Goodstein D.M."/>
            <person name="Harris C."/>
            <person name="Jackson D.J."/>
            <person name="Leys S.P."/>
            <person name="Shu S."/>
            <person name="Woodcroft B.J."/>
            <person name="Vervoort M."/>
            <person name="Kosik K.S."/>
            <person name="Manning G."/>
            <person name="Degnan B.M."/>
            <person name="Rokhsar D.S."/>
        </authorList>
    </citation>
    <scope>NUCLEOTIDE SEQUENCE [LARGE SCALE GENOMIC DNA]</scope>
</reference>
<dbReference type="InterPro" id="IPR036961">
    <property type="entry name" value="Kinesin_motor_dom_sf"/>
</dbReference>
<dbReference type="Gene3D" id="1.20.120.720">
    <property type="entry name" value="Myosin VI head, motor domain, U50 subdomain"/>
    <property type="match status" value="1"/>
</dbReference>
<evidence type="ECO:0000313" key="11">
    <source>
        <dbReference type="EnsemblMetazoa" id="Aqu2.1.29901_001"/>
    </source>
</evidence>
<feature type="region of interest" description="Disordered" evidence="8">
    <location>
        <begin position="1004"/>
        <end position="1029"/>
    </location>
</feature>
<dbReference type="GO" id="GO:0016460">
    <property type="term" value="C:myosin II complex"/>
    <property type="evidence" value="ECO:0007669"/>
    <property type="project" value="TreeGrafter"/>
</dbReference>
<dbReference type="InterPro" id="IPR001478">
    <property type="entry name" value="PDZ"/>
</dbReference>
<dbReference type="OMA" id="HHFFLGH"/>
<dbReference type="PANTHER" id="PTHR45615">
    <property type="entry name" value="MYOSIN HEAVY CHAIN, NON-MUSCLE"/>
    <property type="match status" value="1"/>
</dbReference>
<dbReference type="Gene3D" id="2.30.42.10">
    <property type="match status" value="1"/>
</dbReference>
<dbReference type="SMART" id="SM00228">
    <property type="entry name" value="PDZ"/>
    <property type="match status" value="1"/>
</dbReference>
<organism evidence="11">
    <name type="scientific">Amphimedon queenslandica</name>
    <name type="common">Sponge</name>
    <dbReference type="NCBI Taxonomy" id="400682"/>
    <lineage>
        <taxon>Eukaryota</taxon>
        <taxon>Metazoa</taxon>
        <taxon>Porifera</taxon>
        <taxon>Demospongiae</taxon>
        <taxon>Heteroscleromorpha</taxon>
        <taxon>Haplosclerida</taxon>
        <taxon>Niphatidae</taxon>
        <taxon>Amphimedon</taxon>
    </lineage>
</organism>
<dbReference type="GO" id="GO:0051015">
    <property type="term" value="F:actin filament binding"/>
    <property type="evidence" value="ECO:0007669"/>
    <property type="project" value="TreeGrafter"/>
</dbReference>
<dbReference type="SMART" id="SM00242">
    <property type="entry name" value="MYSc"/>
    <property type="match status" value="1"/>
</dbReference>
<name>A0A1X7UQG0_AMPQE</name>
<dbReference type="EnsemblMetazoa" id="Aqu2.1.29901_001">
    <property type="protein sequence ID" value="Aqu2.1.29901_001"/>
    <property type="gene ID" value="Aqu2.1.29901"/>
</dbReference>
<dbReference type="InterPro" id="IPR001609">
    <property type="entry name" value="Myosin_head_motor_dom-like"/>
</dbReference>
<feature type="compositionally biased region" description="Acidic residues" evidence="8">
    <location>
        <begin position="1935"/>
        <end position="1952"/>
    </location>
</feature>
<evidence type="ECO:0000256" key="6">
    <source>
        <dbReference type="PROSITE-ProRule" id="PRU00782"/>
    </source>
</evidence>
<dbReference type="SUPFAM" id="SSF50156">
    <property type="entry name" value="PDZ domain-like"/>
    <property type="match status" value="1"/>
</dbReference>
<keyword evidence="1 6" id="KW-0547">Nucleotide-binding</keyword>
<feature type="binding site" evidence="6">
    <location>
        <begin position="503"/>
        <end position="510"/>
    </location>
    <ligand>
        <name>ATP</name>
        <dbReference type="ChEBI" id="CHEBI:30616"/>
    </ligand>
</feature>
<dbReference type="PROSITE" id="PS51456">
    <property type="entry name" value="MYOSIN_MOTOR"/>
    <property type="match status" value="1"/>
</dbReference>
<feature type="compositionally biased region" description="Low complexity" evidence="8">
    <location>
        <begin position="70"/>
        <end position="84"/>
    </location>
</feature>
<keyword evidence="4 6" id="KW-0518">Myosin</keyword>
<reference evidence="11" key="2">
    <citation type="submission" date="2017-05" db="UniProtKB">
        <authorList>
            <consortium name="EnsemblMetazoa"/>
        </authorList>
    </citation>
    <scope>IDENTIFICATION</scope>
</reference>
<dbReference type="Gene3D" id="1.20.58.530">
    <property type="match status" value="1"/>
</dbReference>
<feature type="compositionally biased region" description="Basic and acidic residues" evidence="8">
    <location>
        <begin position="1852"/>
        <end position="1898"/>
    </location>
</feature>
<feature type="compositionally biased region" description="Basic residues" evidence="8">
    <location>
        <begin position="1"/>
        <end position="16"/>
    </location>
</feature>
<feature type="compositionally biased region" description="Polar residues" evidence="8">
    <location>
        <begin position="1005"/>
        <end position="1029"/>
    </location>
</feature>
<dbReference type="SUPFAM" id="SSF90257">
    <property type="entry name" value="Myosin rod fragments"/>
    <property type="match status" value="2"/>
</dbReference>
<evidence type="ECO:0000256" key="2">
    <source>
        <dbReference type="ARBA" id="ARBA00022840"/>
    </source>
</evidence>
<dbReference type="Pfam" id="PF01576">
    <property type="entry name" value="Myosin_tail_1"/>
    <property type="match status" value="1"/>
</dbReference>
<feature type="compositionally biased region" description="Basic and acidic residues" evidence="8">
    <location>
        <begin position="1974"/>
        <end position="1984"/>
    </location>
</feature>
<dbReference type="InterPro" id="IPR036034">
    <property type="entry name" value="PDZ_sf"/>
</dbReference>
<evidence type="ECO:0000256" key="1">
    <source>
        <dbReference type="ARBA" id="ARBA00022741"/>
    </source>
</evidence>
<protein>
    <recommendedName>
        <fullName evidence="13">Myosin motor domain-containing protein</fullName>
    </recommendedName>
</protein>
<keyword evidence="5 6" id="KW-0505">Motor protein</keyword>
<dbReference type="Gene3D" id="1.20.5.340">
    <property type="match status" value="1"/>
</dbReference>
<sequence length="2216" mass="252302">MSGWFRKKKEKDRKPKPGSSKGADYDVHLLSHHQRALSSSSLEGARDDIIPSPSSSEQQLTIQQTARTGSTSPSFPSQTSSSVSLHTRDSSTSVKAKKELYESLSKGSTPEKSLSPSRSSLSRPINRSVSSSSTPLHESYKRHSSSSQVSPTKSYRDNNLSMLLDMSDLSLSQAKEFKGVVLELPPLRTSSVKQRDVLAVKNPALGGFGFNLRKSFQPDPDNPDNTILVHLVEPRPSYIGPLMSGDRILEVNGEVVVNSPHERVVDLIKLSGDQVNFKVASVPELIELNERGVFDDSRTYNADLMKKSIKLGAGTLRKKAAQRRQSISVFQAKTEGQLQSERSMLSHNSHWLIHKNGFSLVQLSDSKENSLSAHVNYVRSQGLHVRVVNTGEYLQVEETDIERVNPPDLDRVEDIIDLVHLNESSVLHVLRQRYGSSLIHTFSGRHLIIINPLRHLSLYSDRVIEMFRGCRKEDMPPHVFASGQQAYYHMVHNQQDQSILLTGVSGSGKTFNARYLLRYLATVGFNDGSHISSAKLDAVQLLLHAFTSASTYLNPQATRCSVLYSLEFDSIGSLTAASARIFLLEKSRVSLRPDGELNFNIFYQLLAGITNDENLKRELLLDADPGTEEPNQYIEPYSDAQQIESAAIVWDLILNCLNILDINDEEAYGLWSILAAIYHLGYAGVKQGTGRATERFINPGAAARAAVLLGVPHEELAKDIFNPPRGTSSRMSSALTSSLSTSPSISETSSINLSIGSFNISPGTARANRSYSLDAFVMGLYDQAVNSLLYLINRSLQASNKSKGKNLIHILDTPGFQNRETAGASEGSSFDELCMNYTRERLQMLFHDFVFTSEQERYLQEDIDWLFTEFVLSPLSVIDIIDKHVPQRRGAFQGLELNDKKGLLWLLEEESMYPSSSDLTFLEKVNTIYGEEDEYGVIPVKVNLDKGQFTIVHCQRTQPITYDVNGWRLKVREHPSTRVVTSLLSESKNSGIASLYHGRGVASTGHASSYKDPQQSSRLSRHPSFSNPTAGIKKSSLCLKTKFQLDFVIDTLRKTNQWYIICILCQPSYHLPGAILHPSINNEEAPPIQGHIDVPLVRTQLRQADIIPAARMYKQGFPEHQLFPSFCRKFSSLLSPDEKSNLPLNDKDAVEYILLGLELDKNSYKIGLSQIFFKAGVLSSLDKQVEEKTHDLMVLFQSYCRGWLGRKRREKLELQHAAAHVIQRNIIQHEIINEWSWWKLLQKVKPLLAVWKAEEVVKKKESEIKTLKEKIEKIEEERNVLKDSEGRLAEKVNVLTQQLLEAQETAQHVTELLEQEQIDRRALQEQNQDVTSTEDELIKRNEELQLQIAELTILARIKQSENGGGDENETENNSEAVLEKYWETKRELETLRQRISTEYEDQVERLQHAKKVLEKKLADSDAEVEDLRRNLSQARKKGSKFSSELNDLKLMLEAQQNRNEELEKRQRKFDSDINSVRDGASDEKQARERLEREKNLLSADFTLLEEKYKKLKEDHQKLESEKTEIETELLKKGSISTDNEIVSLKKMKRELESKVEELEDEVDDLNIKVDSLQQAKSRLELSQNSLKTQHQKEIEGREEDMEQLKATMNKKIKTIEQQLEEEHESKQQVLKAKRDLERQIGEMQSKMTIDPEVEKKLKKQVKKLKALLQDAQEELEHERETRNHAGAIRGLKTQIEEMELRESSAAKAQKRLQAEMEELTAQYDEVTRSKLELEGHLSELQREKDDLESRLEEDAEEMEELTKKLRQNITQNGHLQQQITELKFQIEDYETNKGMMEAKVNKLQQKINELESDSNKQEVEASEVRVRELEQKLELERSTMKRQETTISRLRAQLERVHSDKAEDSSTKSTDAIKRLQKQLREAREEQQESERKEQEQNKKRRLMETEINELQSQLASSQSDLKSAHKRIEVLQEALDEPGQGEEYSSVDELESSSPKRTRKKRADSGGDSSVLSERDIAVHVSDESSDDDEYMKRINSRKKQREFTSVAAATAGKDDDDDDDEDIDEFLSKLKSKRKAADDSYDKESDEEYYSKRKGLDSDEPVRKKVDWRAALISSDEDEIKPIKSSSRDHLKISSDSDLSDDNNIRKKRDWGLSSDEDKETDKLEKPKRKTYLTESSDDEKTTPKTRNTTVASPKSSIEDSPSRKGVKWEEEQTSGKTNDKSFQSSRQRRARRRSRLSNTGTSPENSPKKSSET</sequence>
<dbReference type="SUPFAM" id="SSF52540">
    <property type="entry name" value="P-loop containing nucleoside triphosphate hydrolases"/>
    <property type="match status" value="1"/>
</dbReference>
<feature type="domain" description="PDZ" evidence="9">
    <location>
        <begin position="197"/>
        <end position="283"/>
    </location>
</feature>
<dbReference type="GO" id="GO:0031032">
    <property type="term" value="P:actomyosin structure organization"/>
    <property type="evidence" value="ECO:0007669"/>
    <property type="project" value="TreeGrafter"/>
</dbReference>
<dbReference type="PRINTS" id="PR00193">
    <property type="entry name" value="MYOSINHEAVY"/>
</dbReference>
<dbReference type="GO" id="GO:0005524">
    <property type="term" value="F:ATP binding"/>
    <property type="evidence" value="ECO:0007669"/>
    <property type="project" value="UniProtKB-UniRule"/>
</dbReference>
<feature type="domain" description="Myosin motor" evidence="10">
    <location>
        <begin position="410"/>
        <end position="1186"/>
    </location>
</feature>
<dbReference type="InterPro" id="IPR027417">
    <property type="entry name" value="P-loop_NTPase"/>
</dbReference>
<comment type="similarity">
    <text evidence="6">Belongs to the TRAFAC class myosin-kinesin ATPase superfamily. Myosin family.</text>
</comment>
<dbReference type="PANTHER" id="PTHR45615:SF36">
    <property type="entry name" value="MYOSIN HEAVY CHAIN-LIKE, ISOFORM B-RELATED"/>
    <property type="match status" value="1"/>
</dbReference>
<keyword evidence="2 6" id="KW-0067">ATP-binding</keyword>
<feature type="compositionally biased region" description="Basic residues" evidence="8">
    <location>
        <begin position="2189"/>
        <end position="2198"/>
    </location>
</feature>
<feature type="compositionally biased region" description="Acidic residues" evidence="8">
    <location>
        <begin position="2016"/>
        <end position="2027"/>
    </location>
</feature>
<evidence type="ECO:0000259" key="9">
    <source>
        <dbReference type="PROSITE" id="PS50106"/>
    </source>
</evidence>
<dbReference type="Gene3D" id="1.10.287.1490">
    <property type="match status" value="1"/>
</dbReference>
<feature type="compositionally biased region" description="Polar residues" evidence="8">
    <location>
        <begin position="145"/>
        <end position="155"/>
    </location>
</feature>
<feature type="region of interest" description="Disordered" evidence="8">
    <location>
        <begin position="1852"/>
        <end position="2216"/>
    </location>
</feature>
<evidence type="ECO:0000259" key="10">
    <source>
        <dbReference type="PROSITE" id="PS51456"/>
    </source>
</evidence>
<dbReference type="PROSITE" id="PS50096">
    <property type="entry name" value="IQ"/>
    <property type="match status" value="1"/>
</dbReference>
<proteinExistence type="inferred from homology"/>
<evidence type="ECO:0000256" key="3">
    <source>
        <dbReference type="ARBA" id="ARBA00023054"/>
    </source>
</evidence>
<dbReference type="OrthoDB" id="2914378at2759"/>
<evidence type="ECO:0008006" key="13">
    <source>
        <dbReference type="Google" id="ProtNLM"/>
    </source>
</evidence>
<feature type="region of interest" description="Disordered" evidence="8">
    <location>
        <begin position="1737"/>
        <end position="1758"/>
    </location>
</feature>
<dbReference type="EnsemblMetazoa" id="XM_019997449.1">
    <property type="protein sequence ID" value="XP_019853008.1"/>
    <property type="gene ID" value="LOC100640961"/>
</dbReference>
<feature type="coiled-coil region" evidence="7">
    <location>
        <begin position="1250"/>
        <end position="1361"/>
    </location>
</feature>
<feature type="compositionally biased region" description="Polar residues" evidence="8">
    <location>
        <begin position="2147"/>
        <end position="2158"/>
    </location>
</feature>
<evidence type="ECO:0000256" key="8">
    <source>
        <dbReference type="SAM" id="MobiDB-lite"/>
    </source>
</evidence>
<dbReference type="eggNOG" id="KOG0161">
    <property type="taxonomic scope" value="Eukaryota"/>
</dbReference>
<dbReference type="Gene3D" id="3.40.850.10">
    <property type="entry name" value="Kinesin motor domain"/>
    <property type="match status" value="1"/>
</dbReference>
<feature type="compositionally biased region" description="Low complexity" evidence="8">
    <location>
        <begin position="113"/>
        <end position="133"/>
    </location>
</feature>